<dbReference type="PROSITE" id="PS00437">
    <property type="entry name" value="CATALASE_1"/>
    <property type="match status" value="1"/>
</dbReference>
<dbReference type="RefSeq" id="WP_131607039.1">
    <property type="nucleotide sequence ID" value="NZ_SJSM01000001.1"/>
</dbReference>
<keyword evidence="19" id="KW-1185">Reference proteome</keyword>
<evidence type="ECO:0000256" key="11">
    <source>
        <dbReference type="PIRSR" id="PIRSR038927-1"/>
    </source>
</evidence>
<dbReference type="InterPro" id="IPR043156">
    <property type="entry name" value="Catalase_clade2_helical"/>
</dbReference>
<evidence type="ECO:0000256" key="12">
    <source>
        <dbReference type="PIRSR" id="PIRSR038927-2"/>
    </source>
</evidence>
<dbReference type="SUPFAM" id="SSF52317">
    <property type="entry name" value="Class I glutamine amidotransferase-like"/>
    <property type="match status" value="1"/>
</dbReference>
<dbReference type="InterPro" id="IPR041399">
    <property type="entry name" value="Catalase_large_C"/>
</dbReference>
<feature type="binding site" evidence="13">
    <location>
        <position position="376"/>
    </location>
    <ligand>
        <name>heme</name>
        <dbReference type="ChEBI" id="CHEBI:30413"/>
    </ligand>
</feature>
<dbReference type="PROSITE" id="PS51402">
    <property type="entry name" value="CATALASE_3"/>
    <property type="match status" value="1"/>
</dbReference>
<dbReference type="GO" id="GO:0046872">
    <property type="term" value="F:metal ion binding"/>
    <property type="evidence" value="ECO:0007669"/>
    <property type="project" value="UniProtKB-KW"/>
</dbReference>
<feature type="active site" evidence="11">
    <location>
        <position position="155"/>
    </location>
</feature>
<organism evidence="18 19">
    <name type="scientific">Pedobacter hiemivivus</name>
    <dbReference type="NCBI Taxonomy" id="2530454"/>
    <lineage>
        <taxon>Bacteria</taxon>
        <taxon>Pseudomonadati</taxon>
        <taxon>Bacteroidota</taxon>
        <taxon>Sphingobacteriia</taxon>
        <taxon>Sphingobacteriales</taxon>
        <taxon>Sphingobacteriaceae</taxon>
        <taxon>Pedobacter</taxon>
    </lineage>
</organism>
<dbReference type="EC" id="1.11.1.6" evidence="3 10"/>
<dbReference type="CDD" id="cd03132">
    <property type="entry name" value="GATase1_catalase"/>
    <property type="match status" value="1"/>
</dbReference>
<comment type="caution">
    <text evidence="18">The sequence shown here is derived from an EMBL/GenBank/DDBJ whole genome shotgun (WGS) entry which is preliminary data.</text>
</comment>
<dbReference type="GO" id="GO:0042744">
    <property type="term" value="P:hydrogen peroxide catabolic process"/>
    <property type="evidence" value="ECO:0007669"/>
    <property type="project" value="UniProtKB-UniRule"/>
</dbReference>
<dbReference type="InterPro" id="IPR024712">
    <property type="entry name" value="Catalase_clade2"/>
</dbReference>
<dbReference type="EMBL" id="SJSM01000001">
    <property type="protein sequence ID" value="TCC99639.1"/>
    <property type="molecule type" value="Genomic_DNA"/>
</dbReference>
<keyword evidence="7 10" id="KW-0560">Oxidoreductase</keyword>
<reference evidence="18 19" key="1">
    <citation type="submission" date="2019-02" db="EMBL/GenBank/DDBJ databases">
        <title>Pedobacter sp. RP-3-8 sp. nov., isolated from Arctic soil.</title>
        <authorList>
            <person name="Dahal R.H."/>
        </authorList>
    </citation>
    <scope>NUCLEOTIDE SEQUENCE [LARGE SCALE GENOMIC DNA]</scope>
    <source>
        <strain evidence="18 19">RP-3-8</strain>
    </source>
</reference>
<dbReference type="PANTHER" id="PTHR42821">
    <property type="entry name" value="CATALASE"/>
    <property type="match status" value="1"/>
</dbReference>
<evidence type="ECO:0000256" key="1">
    <source>
        <dbReference type="ARBA" id="ARBA00001971"/>
    </source>
</evidence>
<comment type="function">
    <text evidence="10">Decomposes hydrogen peroxide into water and oxygen; serves to protect cells from the toxic effects of hydrogen peroxide.</text>
</comment>
<dbReference type="GO" id="GO:0005829">
    <property type="term" value="C:cytosol"/>
    <property type="evidence" value="ECO:0007669"/>
    <property type="project" value="TreeGrafter"/>
</dbReference>
<evidence type="ECO:0000256" key="5">
    <source>
        <dbReference type="ARBA" id="ARBA00022617"/>
    </source>
</evidence>
<dbReference type="GO" id="GO:0004096">
    <property type="term" value="F:catalase activity"/>
    <property type="evidence" value="ECO:0007669"/>
    <property type="project" value="UniProtKB-UniRule"/>
</dbReference>
<evidence type="ECO:0000256" key="8">
    <source>
        <dbReference type="ARBA" id="ARBA00023004"/>
    </source>
</evidence>
<feature type="region of interest" description="Disordered" evidence="16">
    <location>
        <begin position="1"/>
        <end position="20"/>
    </location>
</feature>
<keyword evidence="5 10" id="KW-0349">Heme</keyword>
<evidence type="ECO:0000259" key="17">
    <source>
        <dbReference type="SMART" id="SM01060"/>
    </source>
</evidence>
<dbReference type="InterPro" id="IPR020835">
    <property type="entry name" value="Catalase_sf"/>
</dbReference>
<evidence type="ECO:0000256" key="14">
    <source>
        <dbReference type="PIRSR" id="PIRSR038927-4"/>
    </source>
</evidence>
<keyword evidence="4 10" id="KW-0575">Peroxidase</keyword>
<accession>A0A4R0NGF9</accession>
<dbReference type="InterPro" id="IPR011614">
    <property type="entry name" value="Catalase_core"/>
</dbReference>
<dbReference type="PIRSF" id="PIRSF038927">
    <property type="entry name" value="Catalase_clade2"/>
    <property type="match status" value="1"/>
</dbReference>
<evidence type="ECO:0000256" key="2">
    <source>
        <dbReference type="ARBA" id="ARBA00010660"/>
    </source>
</evidence>
<name>A0A4R0NGF9_9SPHI</name>
<dbReference type="SMART" id="SM01060">
    <property type="entry name" value="Catalase"/>
    <property type="match status" value="1"/>
</dbReference>
<dbReference type="Pfam" id="PF18011">
    <property type="entry name" value="Catalase_C"/>
    <property type="match status" value="1"/>
</dbReference>
<evidence type="ECO:0000256" key="7">
    <source>
        <dbReference type="ARBA" id="ARBA00023002"/>
    </source>
</evidence>
<dbReference type="Pfam" id="PF06628">
    <property type="entry name" value="Catalase-rel"/>
    <property type="match status" value="1"/>
</dbReference>
<evidence type="ECO:0000256" key="10">
    <source>
        <dbReference type="PIRNR" id="PIRNR038927"/>
    </source>
</evidence>
<dbReference type="Proteomes" id="UP000291117">
    <property type="component" value="Unassembled WGS sequence"/>
</dbReference>
<comment type="catalytic activity">
    <reaction evidence="10 15">
        <text>2 H2O2 = O2 + 2 H2O</text>
        <dbReference type="Rhea" id="RHEA:20309"/>
        <dbReference type="ChEBI" id="CHEBI:15377"/>
        <dbReference type="ChEBI" id="CHEBI:15379"/>
        <dbReference type="ChEBI" id="CHEBI:16240"/>
        <dbReference type="EC" id="1.11.1.6"/>
    </reaction>
</comment>
<dbReference type="Gene3D" id="2.40.180.10">
    <property type="entry name" value="Catalase core domain"/>
    <property type="match status" value="1"/>
</dbReference>
<feature type="binding site" evidence="13">
    <location>
        <position position="79"/>
    </location>
    <ligand>
        <name>heme</name>
        <dbReference type="ChEBI" id="CHEBI:30413"/>
    </ligand>
</feature>
<dbReference type="PANTHER" id="PTHR42821:SF1">
    <property type="entry name" value="CATALASE-B"/>
    <property type="match status" value="1"/>
</dbReference>
<dbReference type="InterPro" id="IPR029062">
    <property type="entry name" value="Class_I_gatase-like"/>
</dbReference>
<dbReference type="SUPFAM" id="SSF56634">
    <property type="entry name" value="Heme-dependent catalase-like"/>
    <property type="match status" value="1"/>
</dbReference>
<feature type="cross-link" description="3'-histidyl-3-tyrosine (His-Tyr)" evidence="14">
    <location>
        <begin position="346"/>
        <end position="369"/>
    </location>
</feature>
<comment type="cofactor">
    <cofactor evidence="1 10 12">
        <name>heme</name>
        <dbReference type="ChEBI" id="CHEBI:30413"/>
    </cofactor>
</comment>
<dbReference type="CDD" id="cd08155">
    <property type="entry name" value="catalase_clade_2"/>
    <property type="match status" value="1"/>
</dbReference>
<proteinExistence type="inferred from homology"/>
<dbReference type="Gene3D" id="1.20.1370.20">
    <property type="match status" value="1"/>
</dbReference>
<dbReference type="GO" id="GO:0006979">
    <property type="term" value="P:response to oxidative stress"/>
    <property type="evidence" value="ECO:0007669"/>
    <property type="project" value="InterPro"/>
</dbReference>
<dbReference type="InterPro" id="IPR024708">
    <property type="entry name" value="Catalase_AS"/>
</dbReference>
<dbReference type="FunFam" id="2.40.180.10:FF:000003">
    <property type="entry name" value="Catalase"/>
    <property type="match status" value="1"/>
</dbReference>
<dbReference type="PRINTS" id="PR00067">
    <property type="entry name" value="CATALASE"/>
</dbReference>
<evidence type="ECO:0000256" key="13">
    <source>
        <dbReference type="PIRSR" id="PIRSR038927-3"/>
    </source>
</evidence>
<keyword evidence="6 10" id="KW-0479">Metal-binding</keyword>
<evidence type="ECO:0000256" key="15">
    <source>
        <dbReference type="RuleBase" id="RU000498"/>
    </source>
</evidence>
<feature type="domain" description="Catalase core" evidence="17">
    <location>
        <begin position="35"/>
        <end position="423"/>
    </location>
</feature>
<feature type="binding site" evidence="13">
    <location>
        <position position="168"/>
    </location>
    <ligand>
        <name>heme</name>
        <dbReference type="ChEBI" id="CHEBI:30413"/>
    </ligand>
</feature>
<keyword evidence="9 10" id="KW-0376">Hydrogen peroxide</keyword>
<feature type="active site" evidence="11">
    <location>
        <position position="82"/>
    </location>
</feature>
<gene>
    <name evidence="18" type="ORF">EZ444_02925</name>
</gene>
<evidence type="ECO:0000313" key="19">
    <source>
        <dbReference type="Proteomes" id="UP000291117"/>
    </source>
</evidence>
<feature type="binding site" evidence="13">
    <location>
        <position position="119"/>
    </location>
    <ligand>
        <name>heme</name>
        <dbReference type="ChEBI" id="CHEBI:30413"/>
    </ligand>
</feature>
<evidence type="ECO:0000256" key="4">
    <source>
        <dbReference type="ARBA" id="ARBA00022559"/>
    </source>
</evidence>
<evidence type="ECO:0000256" key="6">
    <source>
        <dbReference type="ARBA" id="ARBA00022723"/>
    </source>
</evidence>
<dbReference type="GO" id="GO:0020037">
    <property type="term" value="F:heme binding"/>
    <property type="evidence" value="ECO:0007669"/>
    <property type="project" value="UniProtKB-UniRule"/>
</dbReference>
<dbReference type="PROSITE" id="PS00438">
    <property type="entry name" value="CATALASE_2"/>
    <property type="match status" value="1"/>
</dbReference>
<evidence type="ECO:0000256" key="3">
    <source>
        <dbReference type="ARBA" id="ARBA00012314"/>
    </source>
</evidence>
<feature type="binding site" description="axial binding residue" evidence="12">
    <location>
        <position position="369"/>
    </location>
    <ligand>
        <name>heme</name>
        <dbReference type="ChEBI" id="CHEBI:30413"/>
    </ligand>
    <ligandPart>
        <name>Fe</name>
        <dbReference type="ChEBI" id="CHEBI:18248"/>
    </ligandPart>
</feature>
<evidence type="ECO:0000313" key="18">
    <source>
        <dbReference type="EMBL" id="TCC99639.1"/>
    </source>
</evidence>
<sequence>MAKDKPTEKPGIQPENEKTEALQLHTTDANGELMTTDHGVRINDDQNSLKAGERGATLLEDFILREKITHFDHERIPERVVHARGSGAHGVFKLYKSLDKVTKAAFLNDTETETPVFVRFSTVAGSKGSTDLARDVRGFAVKFYTQQGNFDLVGNNMPIFFIQDAMKFPDLVHAVKPEPDNEMPQAASAHDTFWDFISLMPESTHMVMWLMSDRAIPRSLRMMEGFGVHTFRFINRNGEACFVKFHWKPLLGVHSVAWDEAQNISGKDPDFHRRDLWEAIDSGAFPEWELGVQIVPEADEFKFEFDLLDPTKLIPEELVPVQRIGKMTLNRNPDNFFAETEQVAFHVGHIVPGIDFTNDPLMQGRLFSYTDTQLIRLGGPNFHEIPINRPVVPVHNNQRDGFMRQTINKGKTSYGPNSLGNNAPQQVKAADGGFTSYQERIDAKKVRARSKSFFDHFSQATLFFNSQSDPEKKHLVDALSFELGKVKTVAIRQRMVGILSLVDEGLATEVAFALGLKVPAKPQQPINHSIPADGDPGNYQPLKVEGKLNKSAALSMAGTLKDTIKTRKIAILAADGVDAKTLNTVKSAILAEGGVVQVIAPKLGVVVAADKSEVAVDESFLTAASVLYDAVYVPGGLKSIATLEAEANAIHFLNEAFKHCKAIAADDQAKQVLESTYFSKKLPKDFSDETVFKEGIVIGADAAKLAKQFIKAIAQHRFWDREKKRQVPA</sequence>
<dbReference type="AlphaFoldDB" id="A0A4R0NGF9"/>
<keyword evidence="8 10" id="KW-0408">Iron</keyword>
<dbReference type="InterPro" id="IPR010582">
    <property type="entry name" value="Catalase_immune_responsive"/>
</dbReference>
<dbReference type="InterPro" id="IPR002226">
    <property type="entry name" value="Catalase_haem_BS"/>
</dbReference>
<protein>
    <recommendedName>
        <fullName evidence="3 10">Catalase</fullName>
        <ecNumber evidence="3 10">1.11.1.6</ecNumber>
    </recommendedName>
</protein>
<dbReference type="Pfam" id="PF00199">
    <property type="entry name" value="Catalase"/>
    <property type="match status" value="1"/>
</dbReference>
<evidence type="ECO:0000256" key="9">
    <source>
        <dbReference type="ARBA" id="ARBA00023324"/>
    </source>
</evidence>
<dbReference type="Gene3D" id="3.40.50.880">
    <property type="match status" value="1"/>
</dbReference>
<comment type="similarity">
    <text evidence="2">Belongs to the catalase family. HPII subfamily.</text>
</comment>
<dbReference type="InterPro" id="IPR018028">
    <property type="entry name" value="Catalase"/>
</dbReference>
<evidence type="ECO:0000256" key="16">
    <source>
        <dbReference type="SAM" id="MobiDB-lite"/>
    </source>
</evidence>
<feature type="binding site" evidence="13">
    <location>
        <position position="365"/>
    </location>
    <ligand>
        <name>heme</name>
        <dbReference type="ChEBI" id="CHEBI:30413"/>
    </ligand>
</feature>
<dbReference type="OrthoDB" id="9760293at2"/>